<dbReference type="SUPFAM" id="SSF53098">
    <property type="entry name" value="Ribonuclease H-like"/>
    <property type="match status" value="1"/>
</dbReference>
<protein>
    <recommendedName>
        <fullName evidence="2">Gfd2/YDR514C-like C-terminal domain-containing protein</fullName>
    </recommendedName>
</protein>
<dbReference type="AlphaFoldDB" id="A0A194UV28"/>
<dbReference type="InterPro" id="IPR048519">
    <property type="entry name" value="Gfd2/YDR514C-like_C"/>
</dbReference>
<dbReference type="InterPro" id="IPR036397">
    <property type="entry name" value="RNaseH_sf"/>
</dbReference>
<feature type="region of interest" description="Disordered" evidence="1">
    <location>
        <begin position="547"/>
        <end position="591"/>
    </location>
</feature>
<name>A0A194UV28_CYTMA</name>
<dbReference type="PANTHER" id="PTHR28083">
    <property type="entry name" value="GOOD FOR FULL DBP5 ACTIVITY PROTEIN 2"/>
    <property type="match status" value="1"/>
</dbReference>
<organism evidence="3 4">
    <name type="scientific">Cytospora mali</name>
    <name type="common">Apple Valsa canker fungus</name>
    <name type="synonym">Valsa mali</name>
    <dbReference type="NCBI Taxonomy" id="578113"/>
    <lineage>
        <taxon>Eukaryota</taxon>
        <taxon>Fungi</taxon>
        <taxon>Dikarya</taxon>
        <taxon>Ascomycota</taxon>
        <taxon>Pezizomycotina</taxon>
        <taxon>Sordariomycetes</taxon>
        <taxon>Sordariomycetidae</taxon>
        <taxon>Diaporthales</taxon>
        <taxon>Cytosporaceae</taxon>
        <taxon>Cytospora</taxon>
    </lineage>
</organism>
<feature type="region of interest" description="Disordered" evidence="1">
    <location>
        <begin position="276"/>
        <end position="299"/>
    </location>
</feature>
<evidence type="ECO:0000313" key="4">
    <source>
        <dbReference type="Proteomes" id="UP000078576"/>
    </source>
</evidence>
<dbReference type="EMBL" id="KN714681">
    <property type="protein sequence ID" value="KUI55518.1"/>
    <property type="molecule type" value="Genomic_DNA"/>
</dbReference>
<feature type="compositionally biased region" description="Pro residues" evidence="1">
    <location>
        <begin position="21"/>
        <end position="37"/>
    </location>
</feature>
<dbReference type="Proteomes" id="UP000078576">
    <property type="component" value="Unassembled WGS sequence"/>
</dbReference>
<proteinExistence type="predicted"/>
<dbReference type="STRING" id="694573.A0A194UV28"/>
<accession>A0A194UV28</accession>
<dbReference type="Gene3D" id="3.30.420.10">
    <property type="entry name" value="Ribonuclease H-like superfamily/Ribonuclease H"/>
    <property type="match status" value="1"/>
</dbReference>
<keyword evidence="4" id="KW-1185">Reference proteome</keyword>
<evidence type="ECO:0000259" key="2">
    <source>
        <dbReference type="Pfam" id="PF21762"/>
    </source>
</evidence>
<feature type="compositionally biased region" description="Basic and acidic residues" evidence="1">
    <location>
        <begin position="573"/>
        <end position="591"/>
    </location>
</feature>
<dbReference type="InterPro" id="IPR012337">
    <property type="entry name" value="RNaseH-like_sf"/>
</dbReference>
<dbReference type="Pfam" id="PF21762">
    <property type="entry name" value="DEDDh_C"/>
    <property type="match status" value="1"/>
</dbReference>
<reference evidence="4" key="1">
    <citation type="submission" date="2014-12" db="EMBL/GenBank/DDBJ databases">
        <title>Genome Sequence of Valsa Canker Pathogens Uncovers a Specific Adaption of Colonization on Woody Bark.</title>
        <authorList>
            <person name="Yin Z."/>
            <person name="Liu H."/>
            <person name="Gao X."/>
            <person name="Li Z."/>
            <person name="Song N."/>
            <person name="Ke X."/>
            <person name="Dai Q."/>
            <person name="Wu Y."/>
            <person name="Sun Y."/>
            <person name="Xu J.-R."/>
            <person name="Kang Z.K."/>
            <person name="Wang L."/>
            <person name="Huang L."/>
        </authorList>
    </citation>
    <scope>NUCLEOTIDE SEQUENCE [LARGE SCALE GENOMIC DNA]</scope>
    <source>
        <strain evidence="4">SXYL134</strain>
    </source>
</reference>
<dbReference type="PANTHER" id="PTHR28083:SF1">
    <property type="entry name" value="GOOD FOR FULL DBP5 ACTIVITY PROTEIN 2"/>
    <property type="match status" value="1"/>
</dbReference>
<evidence type="ECO:0000256" key="1">
    <source>
        <dbReference type="SAM" id="MobiDB-lite"/>
    </source>
</evidence>
<evidence type="ECO:0000313" key="3">
    <source>
        <dbReference type="EMBL" id="KUI55518.1"/>
    </source>
</evidence>
<dbReference type="OrthoDB" id="5953249at2759"/>
<dbReference type="GO" id="GO:0003676">
    <property type="term" value="F:nucleic acid binding"/>
    <property type="evidence" value="ECO:0007669"/>
    <property type="project" value="InterPro"/>
</dbReference>
<sequence>MGSKAIENLRKMFGDQSIWEKPPPSPEEPSTPSPMPVVRPHGKEKTRKLKVIEDYCSSSDEELVLNLKNCTNKALPQLQNSTQHGRGGKGVRFGNIEPATTEAERDAAAFKDFALKEGEKAPENMAFVPWRFLVRYPEMYVGKANSPLVAPYFEEDALFKNHHWDFFYLFEPDERVERPILFVPTRQLDALLRRINKQHSINLAIPGGGNEGKFYRRFGGLGTPLPRYLGRTSDAASYKRLLAITPLPEPEDDLTKLTQVQRDDFAELVQECKESWQGGSGKGKSKKKKADQRLKNRKEWGHQTKRIQRYMGLRKKNSPTASRKPTTIDVNDAVPFENEGNVVFICVDVETYEKSPGLVTELGFAIIDTQDLVGVPPGDGAQHWFELIRARHLRIKEYSYMKNTEYVMGCPESFAFGTSEMVPLDKVLKVTKEIMSPKLPSGELRKVVLVGHDINQDIALLECIDFDVYEMSNLLEVVDNQKIHQHRHRFYNGQGLGTVLAGLDISYMFLHNAGNDAVYTLQSLLRLAVLKRQESLARGPRDKILPVRDLDFEPNPEAGWSTGGEDTDGGVAELKDPKAMQKCEYPNHDDE</sequence>
<gene>
    <name evidence="3" type="ORF">VP1G_02872</name>
</gene>
<dbReference type="GO" id="GO:0005634">
    <property type="term" value="C:nucleus"/>
    <property type="evidence" value="ECO:0007669"/>
    <property type="project" value="TreeGrafter"/>
</dbReference>
<feature type="domain" description="Gfd2/YDR514C-like C-terminal" evidence="2">
    <location>
        <begin position="343"/>
        <end position="526"/>
    </location>
</feature>
<feature type="region of interest" description="Disordered" evidence="1">
    <location>
        <begin position="1"/>
        <end position="45"/>
    </location>
</feature>
<dbReference type="InterPro" id="IPR040151">
    <property type="entry name" value="Gfd2/YDR514C-like"/>
</dbReference>